<dbReference type="Pfam" id="PF00528">
    <property type="entry name" value="BPD_transp_1"/>
    <property type="match status" value="1"/>
</dbReference>
<dbReference type="OrthoDB" id="3210259at2"/>
<feature type="transmembrane region" description="Helical" evidence="7">
    <location>
        <begin position="300"/>
        <end position="323"/>
    </location>
</feature>
<feature type="transmembrane region" description="Helical" evidence="7">
    <location>
        <begin position="143"/>
        <end position="165"/>
    </location>
</feature>
<evidence type="ECO:0000256" key="3">
    <source>
        <dbReference type="ARBA" id="ARBA00022475"/>
    </source>
</evidence>
<reference evidence="10 11" key="1">
    <citation type="submission" date="2018-11" db="EMBL/GenBank/DDBJ databases">
        <title>Whole genome sequence of Streptomyces chrestomyceticus NBRC 13444(T).</title>
        <authorList>
            <person name="Komaki H."/>
            <person name="Tamura T."/>
        </authorList>
    </citation>
    <scope>NUCLEOTIDE SEQUENCE [LARGE SCALE GENOMIC DNA]</scope>
    <source>
        <strain evidence="10 11">NBRC 13444</strain>
    </source>
</reference>
<keyword evidence="6 7" id="KW-0472">Membrane</keyword>
<keyword evidence="3" id="KW-1003">Cell membrane</keyword>
<sequence length="332" mass="36334">MRGTDRRRAATGRAQRTRHTRHPHHPRRNRLTRTEARNARAAAAFVLPFLTLFLLCFVAPIGYAVHQSLHRTERTGPLGLGGQEREVFAGLANYAHALADDRFLTGFGRVLLFGVVQIPLMIALATVLALLLESASARGVTFFRSAFFLPYGVPGVIASILWGFLYVPGISPLVEIAGSLGLHVDFLARDTVLWSIANIVVWQFTGYNMLVLISQLKAVPDELYEAARIDGANAWHIARHIKIPLIRPALVLTTVFSIIGTLQLFAEPMVLRPLAATIDSGFTPNLHAYSEAFVSNNQHVAAAEAVLLAVVACVLSFGFLRLVGQRGNGSDW</sequence>
<proteinExistence type="inferred from homology"/>
<feature type="region of interest" description="Disordered" evidence="8">
    <location>
        <begin position="1"/>
        <end position="34"/>
    </location>
</feature>
<dbReference type="EMBL" id="BHZC01000001">
    <property type="protein sequence ID" value="GCD38169.1"/>
    <property type="molecule type" value="Genomic_DNA"/>
</dbReference>
<name>A0A7U9Q389_9ACTN</name>
<comment type="caution">
    <text evidence="10">The sequence shown here is derived from an EMBL/GenBank/DDBJ whole genome shotgun (WGS) entry which is preliminary data.</text>
</comment>
<dbReference type="CDD" id="cd06261">
    <property type="entry name" value="TM_PBP2"/>
    <property type="match status" value="1"/>
</dbReference>
<evidence type="ECO:0000256" key="4">
    <source>
        <dbReference type="ARBA" id="ARBA00022692"/>
    </source>
</evidence>
<evidence type="ECO:0000256" key="8">
    <source>
        <dbReference type="SAM" id="MobiDB-lite"/>
    </source>
</evidence>
<organism evidence="10 11">
    <name type="scientific">Streptomyces chrestomyceticus JCM 4735</name>
    <dbReference type="NCBI Taxonomy" id="1306181"/>
    <lineage>
        <taxon>Bacteria</taxon>
        <taxon>Bacillati</taxon>
        <taxon>Actinomycetota</taxon>
        <taxon>Actinomycetes</taxon>
        <taxon>Kitasatosporales</taxon>
        <taxon>Streptomycetaceae</taxon>
        <taxon>Streptomyces</taxon>
    </lineage>
</organism>
<evidence type="ECO:0000313" key="11">
    <source>
        <dbReference type="Proteomes" id="UP000287830"/>
    </source>
</evidence>
<evidence type="ECO:0000313" key="10">
    <source>
        <dbReference type="EMBL" id="GCD38169.1"/>
    </source>
</evidence>
<evidence type="ECO:0000256" key="2">
    <source>
        <dbReference type="ARBA" id="ARBA00022448"/>
    </source>
</evidence>
<dbReference type="InterPro" id="IPR050809">
    <property type="entry name" value="UgpAE/MalFG_permease"/>
</dbReference>
<feature type="transmembrane region" description="Helical" evidence="7">
    <location>
        <begin position="41"/>
        <end position="65"/>
    </location>
</feature>
<comment type="subcellular location">
    <subcellularLocation>
        <location evidence="1 7">Cell membrane</location>
        <topology evidence="1 7">Multi-pass membrane protein</topology>
    </subcellularLocation>
</comment>
<keyword evidence="5 7" id="KW-1133">Transmembrane helix</keyword>
<dbReference type="Gene3D" id="1.10.3720.10">
    <property type="entry name" value="MetI-like"/>
    <property type="match status" value="1"/>
</dbReference>
<feature type="transmembrane region" description="Helical" evidence="7">
    <location>
        <begin position="192"/>
        <end position="213"/>
    </location>
</feature>
<dbReference type="PROSITE" id="PS50928">
    <property type="entry name" value="ABC_TM1"/>
    <property type="match status" value="1"/>
</dbReference>
<dbReference type="InterPro" id="IPR035906">
    <property type="entry name" value="MetI-like_sf"/>
</dbReference>
<feature type="transmembrane region" description="Helical" evidence="7">
    <location>
        <begin position="245"/>
        <end position="266"/>
    </location>
</feature>
<feature type="compositionally biased region" description="Basic residues" evidence="8">
    <location>
        <begin position="15"/>
        <end position="31"/>
    </location>
</feature>
<dbReference type="GO" id="GO:0005886">
    <property type="term" value="C:plasma membrane"/>
    <property type="evidence" value="ECO:0007669"/>
    <property type="project" value="UniProtKB-SubCell"/>
</dbReference>
<evidence type="ECO:0000259" key="9">
    <source>
        <dbReference type="PROSITE" id="PS50928"/>
    </source>
</evidence>
<dbReference type="Proteomes" id="UP000287830">
    <property type="component" value="Unassembled WGS sequence"/>
</dbReference>
<dbReference type="PANTHER" id="PTHR43227:SF8">
    <property type="entry name" value="DIACETYLCHITOBIOSE UPTAKE SYSTEM PERMEASE PROTEIN DASB"/>
    <property type="match status" value="1"/>
</dbReference>
<dbReference type="GO" id="GO:0055085">
    <property type="term" value="P:transmembrane transport"/>
    <property type="evidence" value="ECO:0007669"/>
    <property type="project" value="InterPro"/>
</dbReference>
<keyword evidence="2 7" id="KW-0813">Transport</keyword>
<gene>
    <name evidence="10" type="ORF">OEIGOIKO_05980</name>
</gene>
<comment type="similarity">
    <text evidence="7">Belongs to the binding-protein-dependent transport system permease family.</text>
</comment>
<evidence type="ECO:0000256" key="1">
    <source>
        <dbReference type="ARBA" id="ARBA00004651"/>
    </source>
</evidence>
<keyword evidence="4 7" id="KW-0812">Transmembrane</keyword>
<dbReference type="PANTHER" id="PTHR43227">
    <property type="entry name" value="BLL4140 PROTEIN"/>
    <property type="match status" value="1"/>
</dbReference>
<dbReference type="InterPro" id="IPR000515">
    <property type="entry name" value="MetI-like"/>
</dbReference>
<feature type="transmembrane region" description="Helical" evidence="7">
    <location>
        <begin position="110"/>
        <end position="131"/>
    </location>
</feature>
<dbReference type="AlphaFoldDB" id="A0A7U9Q389"/>
<evidence type="ECO:0000256" key="6">
    <source>
        <dbReference type="ARBA" id="ARBA00023136"/>
    </source>
</evidence>
<protein>
    <submittedName>
        <fullName evidence="10">Sugar ABC transporter permease</fullName>
    </submittedName>
</protein>
<accession>A0A7U9Q389</accession>
<dbReference type="SUPFAM" id="SSF161098">
    <property type="entry name" value="MetI-like"/>
    <property type="match status" value="1"/>
</dbReference>
<feature type="domain" description="ABC transmembrane type-1" evidence="9">
    <location>
        <begin position="107"/>
        <end position="319"/>
    </location>
</feature>
<evidence type="ECO:0000256" key="7">
    <source>
        <dbReference type="RuleBase" id="RU363032"/>
    </source>
</evidence>
<evidence type="ECO:0000256" key="5">
    <source>
        <dbReference type="ARBA" id="ARBA00022989"/>
    </source>
</evidence>